<dbReference type="RefSeq" id="WP_107690657.1">
    <property type="nucleotide sequence ID" value="NZ_PZQN01000021.1"/>
</dbReference>
<dbReference type="InterPro" id="IPR029044">
    <property type="entry name" value="Nucleotide-diphossugar_trans"/>
</dbReference>
<protein>
    <recommendedName>
        <fullName evidence="3">Glycosyltransferase 2-like domain-containing protein</fullName>
    </recommendedName>
</protein>
<evidence type="ECO:0000313" key="5">
    <source>
        <dbReference type="Proteomes" id="UP000241783"/>
    </source>
</evidence>
<dbReference type="Gene3D" id="3.90.550.10">
    <property type="entry name" value="Spore Coat Polysaccharide Biosynthesis Protein SpsA, Chain A"/>
    <property type="match status" value="1"/>
</dbReference>
<accession>A0ABD6X8K8</accession>
<evidence type="ECO:0000256" key="1">
    <source>
        <dbReference type="ARBA" id="ARBA00022676"/>
    </source>
</evidence>
<name>A0ABD6X8K8_LIMRT</name>
<dbReference type="CDD" id="cd00761">
    <property type="entry name" value="Glyco_tranf_GTA_type"/>
    <property type="match status" value="1"/>
</dbReference>
<dbReference type="PANTHER" id="PTHR22916">
    <property type="entry name" value="GLYCOSYLTRANSFERASE"/>
    <property type="match status" value="1"/>
</dbReference>
<sequence length="326" mass="37825">MLLSIVAPVYNVEDYLKDFIFSLEKQKTINNYYELILIDDGSTDSSGQICDDLANMFNNIFVIHKENSGLANARNIGLEKAKGKYIFFADSDDLFNKLELKNLLLKLKYYDKDLVIVPFNTLKKDGSLNINSYSSYISCKTILEFCNLLASQDKQLPWAAFQHFISRRFLLKNNLKFNMAYNGAEDLKMFSEIIKCKPNYIIYPNAIMNYRSNREGSINNTKNYSSVMGQLKAYVDAISDFSSQYQIKNYLIKRLFDTLIQIPMIHNKEDQNLCYRFVDANKEVLNTDDLSLKYKIIASLLRKVGLRKGLTLLLDIYKLEQFNKSR</sequence>
<evidence type="ECO:0000259" key="3">
    <source>
        <dbReference type="Pfam" id="PF00535"/>
    </source>
</evidence>
<dbReference type="Proteomes" id="UP000241783">
    <property type="component" value="Unassembled WGS sequence"/>
</dbReference>
<keyword evidence="2" id="KW-0808">Transferase</keyword>
<dbReference type="SUPFAM" id="SSF53448">
    <property type="entry name" value="Nucleotide-diphospho-sugar transferases"/>
    <property type="match status" value="1"/>
</dbReference>
<dbReference type="PANTHER" id="PTHR22916:SF51">
    <property type="entry name" value="GLYCOSYLTRANSFERASE EPSH-RELATED"/>
    <property type="match status" value="1"/>
</dbReference>
<gene>
    <name evidence="4" type="ORF">DA796_09785</name>
</gene>
<evidence type="ECO:0000256" key="2">
    <source>
        <dbReference type="ARBA" id="ARBA00022679"/>
    </source>
</evidence>
<organism evidence="4 5">
    <name type="scientific">Limosilactobacillus reuteri</name>
    <name type="common">Lactobacillus reuteri</name>
    <dbReference type="NCBI Taxonomy" id="1598"/>
    <lineage>
        <taxon>Bacteria</taxon>
        <taxon>Bacillati</taxon>
        <taxon>Bacillota</taxon>
        <taxon>Bacilli</taxon>
        <taxon>Lactobacillales</taxon>
        <taxon>Lactobacillaceae</taxon>
        <taxon>Limosilactobacillus</taxon>
    </lineage>
</organism>
<dbReference type="Pfam" id="PF00535">
    <property type="entry name" value="Glycos_transf_2"/>
    <property type="match status" value="1"/>
</dbReference>
<keyword evidence="1" id="KW-0328">Glycosyltransferase</keyword>
<proteinExistence type="predicted"/>
<dbReference type="EMBL" id="PZQO01000042">
    <property type="protein sequence ID" value="PTM26993.1"/>
    <property type="molecule type" value="Genomic_DNA"/>
</dbReference>
<feature type="domain" description="Glycosyltransferase 2-like" evidence="3">
    <location>
        <begin position="4"/>
        <end position="127"/>
    </location>
</feature>
<evidence type="ECO:0000313" key="4">
    <source>
        <dbReference type="EMBL" id="PTM26993.1"/>
    </source>
</evidence>
<dbReference type="AlphaFoldDB" id="A0ABD6X8K8"/>
<dbReference type="InterPro" id="IPR001173">
    <property type="entry name" value="Glyco_trans_2-like"/>
</dbReference>
<comment type="caution">
    <text evidence="4">The sequence shown here is derived from an EMBL/GenBank/DDBJ whole genome shotgun (WGS) entry which is preliminary data.</text>
</comment>
<dbReference type="GO" id="GO:0016757">
    <property type="term" value="F:glycosyltransferase activity"/>
    <property type="evidence" value="ECO:0007669"/>
    <property type="project" value="UniProtKB-KW"/>
</dbReference>
<reference evidence="4 5" key="1">
    <citation type="submission" date="2018-03" db="EMBL/GenBank/DDBJ databases">
        <title>Genome Sequences of Lactobacillus sp. Isolates from Traditional Turkish Sourdough.</title>
        <authorList>
            <person name="Skory C.D."/>
            <person name="Dertli E."/>
        </authorList>
    </citation>
    <scope>NUCLEOTIDE SEQUENCE [LARGE SCALE GENOMIC DNA]</scope>
    <source>
        <strain evidence="4 5">E81</strain>
    </source>
</reference>